<evidence type="ECO:0000256" key="1">
    <source>
        <dbReference type="SAM" id="MobiDB-lite"/>
    </source>
</evidence>
<feature type="compositionally biased region" description="Low complexity" evidence="1">
    <location>
        <begin position="75"/>
        <end position="87"/>
    </location>
</feature>
<proteinExistence type="predicted"/>
<accession>A0AAU9K7K1</accession>
<dbReference type="EMBL" id="CAJZBQ010000056">
    <property type="protein sequence ID" value="CAG9333403.1"/>
    <property type="molecule type" value="Genomic_DNA"/>
</dbReference>
<evidence type="ECO:0000313" key="2">
    <source>
        <dbReference type="EMBL" id="CAG9333403.1"/>
    </source>
</evidence>
<gene>
    <name evidence="2" type="ORF">BSTOLATCC_MIC58216</name>
</gene>
<reference evidence="2" key="1">
    <citation type="submission" date="2021-09" db="EMBL/GenBank/DDBJ databases">
        <authorList>
            <consortium name="AG Swart"/>
            <person name="Singh M."/>
            <person name="Singh A."/>
            <person name="Seah K."/>
            <person name="Emmerich C."/>
        </authorList>
    </citation>
    <scope>NUCLEOTIDE SEQUENCE</scope>
    <source>
        <strain evidence="2">ATCC30299</strain>
    </source>
</reference>
<evidence type="ECO:0000313" key="3">
    <source>
        <dbReference type="Proteomes" id="UP001162131"/>
    </source>
</evidence>
<dbReference type="Proteomes" id="UP001162131">
    <property type="component" value="Unassembled WGS sequence"/>
</dbReference>
<comment type="caution">
    <text evidence="2">The sequence shown here is derived from an EMBL/GenBank/DDBJ whole genome shotgun (WGS) entry which is preliminary data.</text>
</comment>
<dbReference type="AlphaFoldDB" id="A0AAU9K7K1"/>
<sequence length="165" mass="19312">MITKLKPAFSNFEEFTHTADSFPIEETPKYKASQSKLLTEENWNEFISYFPSNQNFSKNPLKSPQKSKQLEWDGTSPQSSSQTTWSWSCRHETEENLNSIVERMDDKLSSLLSSQHKLLSFLMDTHTGETYQANDLCKLMQLRRDNSKLHVENCRLRRHLAMMKS</sequence>
<feature type="region of interest" description="Disordered" evidence="1">
    <location>
        <begin position="57"/>
        <end position="87"/>
    </location>
</feature>
<keyword evidence="3" id="KW-1185">Reference proteome</keyword>
<organism evidence="2 3">
    <name type="scientific">Blepharisma stoltei</name>
    <dbReference type="NCBI Taxonomy" id="1481888"/>
    <lineage>
        <taxon>Eukaryota</taxon>
        <taxon>Sar</taxon>
        <taxon>Alveolata</taxon>
        <taxon>Ciliophora</taxon>
        <taxon>Postciliodesmatophora</taxon>
        <taxon>Heterotrichea</taxon>
        <taxon>Heterotrichida</taxon>
        <taxon>Blepharismidae</taxon>
        <taxon>Blepharisma</taxon>
    </lineage>
</organism>
<protein>
    <submittedName>
        <fullName evidence="2">Uncharacterized protein</fullName>
    </submittedName>
</protein>
<feature type="compositionally biased region" description="Polar residues" evidence="1">
    <location>
        <begin position="57"/>
        <end position="67"/>
    </location>
</feature>
<name>A0AAU9K7K1_9CILI</name>